<dbReference type="SUPFAM" id="SSF56935">
    <property type="entry name" value="Porins"/>
    <property type="match status" value="1"/>
</dbReference>
<dbReference type="AlphaFoldDB" id="A0A0B5BFY9"/>
<dbReference type="RefSeq" id="WP_039743699.1">
    <property type="nucleotide sequence ID" value="NZ_CP009788.1"/>
</dbReference>
<keyword evidence="1" id="KW-0732">Signal</keyword>
<sequence>MVSKRIAQLLLLGSLLTASSGWGADFHGRSSTQLIWFNDFYSGRQVELAEYLRLSVTKIDQAGKFSLYGYGRGSQDLTNGDGLNGRLYYLYADYQGLFDKIDMRLGRQFMNNSAGTALIDGAQFELKNIGAIGFNAFGGRDVVFGVNGEAGHRGNYVAGLSAYLAGFRNTDLDVSWFRKWDDGDVSRDILGASFKQYLFNRMKLYGNARYDTTAKVFNEVLGGVKYFPTASLIFTGEWYQSYPTFDTTSIFSVFAVNRYQEGVFRVDYTINDMIAVNGGYSRQDYGDDGIANVYELGCRLRPISSVEIGLAYDKRNGYGGKLDGGQLDVTWNATKSLQLSGGLTYDVYRRDFYLDGSSRETAQKYWVGGKYKLAKSLQASLRVEDAITARDESDINGRFVLDYDF</sequence>
<protein>
    <recommendedName>
        <fullName evidence="4">Porin</fullName>
    </recommendedName>
</protein>
<dbReference type="Proteomes" id="UP000057609">
    <property type="component" value="Chromosome"/>
</dbReference>
<reference evidence="2 3" key="1">
    <citation type="journal article" date="2015" name="Genome Announc.">
        <title>Complete Genome of Geobacter pickeringii G13T, a Metal-Reducing Isolate from Sedimentary Kaolin Deposits.</title>
        <authorList>
            <person name="Badalamenti J.P."/>
            <person name="Bond D.R."/>
        </authorList>
    </citation>
    <scope>NUCLEOTIDE SEQUENCE [LARGE SCALE GENOMIC DNA]</scope>
    <source>
        <strain evidence="2 3">G13</strain>
    </source>
</reference>
<dbReference type="STRING" id="345632.GPICK_12445"/>
<dbReference type="HOGENOM" id="CLU_682884_0_0_7"/>
<gene>
    <name evidence="2" type="ORF">GPICK_12445</name>
</gene>
<keyword evidence="3" id="KW-1185">Reference proteome</keyword>
<evidence type="ECO:0000313" key="3">
    <source>
        <dbReference type="Proteomes" id="UP000057609"/>
    </source>
</evidence>
<name>A0A0B5BFY9_9BACT</name>
<evidence type="ECO:0000313" key="2">
    <source>
        <dbReference type="EMBL" id="AJE04059.1"/>
    </source>
</evidence>
<feature type="chain" id="PRO_5002098976" description="Porin" evidence="1">
    <location>
        <begin position="24"/>
        <end position="405"/>
    </location>
</feature>
<feature type="signal peptide" evidence="1">
    <location>
        <begin position="1"/>
        <end position="23"/>
    </location>
</feature>
<dbReference type="KEGG" id="gpi:GPICK_12445"/>
<evidence type="ECO:0008006" key="4">
    <source>
        <dbReference type="Google" id="ProtNLM"/>
    </source>
</evidence>
<dbReference type="OrthoDB" id="238539at2"/>
<dbReference type="EMBL" id="CP009788">
    <property type="protein sequence ID" value="AJE04059.1"/>
    <property type="molecule type" value="Genomic_DNA"/>
</dbReference>
<organism evidence="2 3">
    <name type="scientific">Geobacter pickeringii</name>
    <dbReference type="NCBI Taxonomy" id="345632"/>
    <lineage>
        <taxon>Bacteria</taxon>
        <taxon>Pseudomonadati</taxon>
        <taxon>Thermodesulfobacteriota</taxon>
        <taxon>Desulfuromonadia</taxon>
        <taxon>Geobacterales</taxon>
        <taxon>Geobacteraceae</taxon>
        <taxon>Geobacter</taxon>
    </lineage>
</organism>
<accession>A0A0B5BFY9</accession>
<proteinExistence type="predicted"/>
<evidence type="ECO:0000256" key="1">
    <source>
        <dbReference type="SAM" id="SignalP"/>
    </source>
</evidence>